<protein>
    <submittedName>
        <fullName evidence="6">LysR family transcriptional regulator, chromosome initiation inhibitor</fullName>
    </submittedName>
</protein>
<dbReference type="GO" id="GO:0003700">
    <property type="term" value="F:DNA-binding transcription factor activity"/>
    <property type="evidence" value="ECO:0007669"/>
    <property type="project" value="InterPro"/>
</dbReference>
<dbReference type="PANTHER" id="PTHR30579">
    <property type="entry name" value="TRANSCRIPTIONAL REGULATOR"/>
    <property type="match status" value="1"/>
</dbReference>
<dbReference type="GO" id="GO:0003677">
    <property type="term" value="F:DNA binding"/>
    <property type="evidence" value="ECO:0007669"/>
    <property type="project" value="UniProtKB-KW"/>
</dbReference>
<evidence type="ECO:0000256" key="1">
    <source>
        <dbReference type="ARBA" id="ARBA00009437"/>
    </source>
</evidence>
<dbReference type="InterPro" id="IPR036390">
    <property type="entry name" value="WH_DNA-bd_sf"/>
</dbReference>
<dbReference type="InterPro" id="IPR000847">
    <property type="entry name" value="LysR_HTH_N"/>
</dbReference>
<dbReference type="Pfam" id="PF00126">
    <property type="entry name" value="HTH_1"/>
    <property type="match status" value="1"/>
</dbReference>
<keyword evidence="7" id="KW-1185">Reference proteome</keyword>
<name>A0A238ZH69_9BACT</name>
<organism evidence="6 7">
    <name type="scientific">Humidesulfovibrio mexicanus</name>
    <dbReference type="NCBI Taxonomy" id="147047"/>
    <lineage>
        <taxon>Bacteria</taxon>
        <taxon>Pseudomonadati</taxon>
        <taxon>Thermodesulfobacteriota</taxon>
        <taxon>Desulfovibrionia</taxon>
        <taxon>Desulfovibrionales</taxon>
        <taxon>Desulfovibrionaceae</taxon>
        <taxon>Humidesulfovibrio</taxon>
    </lineage>
</organism>
<dbReference type="AlphaFoldDB" id="A0A238ZH69"/>
<dbReference type="RefSeq" id="WP_089273266.1">
    <property type="nucleotide sequence ID" value="NZ_FZOC01000002.1"/>
</dbReference>
<dbReference type="EMBL" id="FZOC01000002">
    <property type="protein sequence ID" value="SNR82014.1"/>
    <property type="molecule type" value="Genomic_DNA"/>
</dbReference>
<dbReference type="NCBIfam" id="NF002964">
    <property type="entry name" value="PRK03635.1"/>
    <property type="match status" value="1"/>
</dbReference>
<evidence type="ECO:0000313" key="7">
    <source>
        <dbReference type="Proteomes" id="UP000198324"/>
    </source>
</evidence>
<evidence type="ECO:0000259" key="5">
    <source>
        <dbReference type="PROSITE" id="PS50931"/>
    </source>
</evidence>
<dbReference type="SUPFAM" id="SSF53850">
    <property type="entry name" value="Periplasmic binding protein-like II"/>
    <property type="match status" value="1"/>
</dbReference>
<reference evidence="6 7" key="1">
    <citation type="submission" date="2017-06" db="EMBL/GenBank/DDBJ databases">
        <authorList>
            <person name="Kim H.J."/>
            <person name="Triplett B.A."/>
        </authorList>
    </citation>
    <scope>NUCLEOTIDE SEQUENCE [LARGE SCALE GENOMIC DNA]</scope>
    <source>
        <strain evidence="6 7">DSM 13116</strain>
    </source>
</reference>
<comment type="similarity">
    <text evidence="1">Belongs to the LysR transcriptional regulatory family.</text>
</comment>
<dbReference type="PROSITE" id="PS50931">
    <property type="entry name" value="HTH_LYSR"/>
    <property type="match status" value="1"/>
</dbReference>
<dbReference type="InterPro" id="IPR005119">
    <property type="entry name" value="LysR_subst-bd"/>
</dbReference>
<dbReference type="InterPro" id="IPR017685">
    <property type="entry name" value="ArgP"/>
</dbReference>
<dbReference type="NCBIfam" id="NF009888">
    <property type="entry name" value="PRK13348.1"/>
    <property type="match status" value="1"/>
</dbReference>
<dbReference type="Proteomes" id="UP000198324">
    <property type="component" value="Unassembled WGS sequence"/>
</dbReference>
<feature type="domain" description="HTH lysR-type" evidence="5">
    <location>
        <begin position="2"/>
        <end position="58"/>
    </location>
</feature>
<sequence>MLDYKLLEALTAVVEEGGFERAARRLNITQSAVSQRVRLLETTLGQPVLARTQPPSPTSAGTMLLRHARRVELLEAELGCEVQEATQAKGWRTLAVGINADSLATWFVAAVLPLVAQEGITFDVKSDDQERTQDLLRKGEVAGCVSTRETAIQGCRAVFLGVMRYHCACTPEFAERWFPAGLDLGAARLAPAVVFNRHDTVHDRFLSARLGESPLQAPRHHVPDSLRFVDFVLGGAGYGMIPHMQAIPPLAEGRLVDLAPGDALPVRLFWHCWNLESPLLDTLTRALLQSSRTELIQGQT</sequence>
<dbReference type="OrthoDB" id="3252676at2"/>
<evidence type="ECO:0000256" key="4">
    <source>
        <dbReference type="ARBA" id="ARBA00023163"/>
    </source>
</evidence>
<dbReference type="Gene3D" id="3.40.190.290">
    <property type="match status" value="1"/>
</dbReference>
<keyword evidence="2" id="KW-0805">Transcription regulation</keyword>
<dbReference type="Gene3D" id="1.10.10.10">
    <property type="entry name" value="Winged helix-like DNA-binding domain superfamily/Winged helix DNA-binding domain"/>
    <property type="match status" value="1"/>
</dbReference>
<keyword evidence="4" id="KW-0804">Transcription</keyword>
<dbReference type="SUPFAM" id="SSF46785">
    <property type="entry name" value="Winged helix' DNA-binding domain"/>
    <property type="match status" value="1"/>
</dbReference>
<dbReference type="Pfam" id="PF03466">
    <property type="entry name" value="LysR_substrate"/>
    <property type="match status" value="1"/>
</dbReference>
<accession>A0A238ZH69</accession>
<evidence type="ECO:0000256" key="2">
    <source>
        <dbReference type="ARBA" id="ARBA00023015"/>
    </source>
</evidence>
<dbReference type="InterPro" id="IPR050176">
    <property type="entry name" value="LTTR"/>
</dbReference>
<dbReference type="PRINTS" id="PR00039">
    <property type="entry name" value="HTHLYSR"/>
</dbReference>
<evidence type="ECO:0000256" key="3">
    <source>
        <dbReference type="ARBA" id="ARBA00023125"/>
    </source>
</evidence>
<dbReference type="PANTHER" id="PTHR30579:SF2">
    <property type="entry name" value="HTH-TYPE TRANSCRIPTIONAL REGULATOR ARGP"/>
    <property type="match status" value="1"/>
</dbReference>
<dbReference type="NCBIfam" id="TIGR03298">
    <property type="entry name" value="argP"/>
    <property type="match status" value="1"/>
</dbReference>
<evidence type="ECO:0000313" key="6">
    <source>
        <dbReference type="EMBL" id="SNR82014.1"/>
    </source>
</evidence>
<keyword evidence="3" id="KW-0238">DNA-binding</keyword>
<proteinExistence type="inferred from homology"/>
<dbReference type="InterPro" id="IPR036388">
    <property type="entry name" value="WH-like_DNA-bd_sf"/>
</dbReference>
<gene>
    <name evidence="6" type="ORF">SAMN04488503_1494</name>
</gene>